<sequence>MLKNVGENKKYVGKGYANVHYGVRKNIERNASGRCRVGTVSGKPLPTPIYASAKVASGIPLRRTLC</sequence>
<dbReference type="EMBL" id="SSTE01017007">
    <property type="protein sequence ID" value="KAA0040994.1"/>
    <property type="molecule type" value="Genomic_DNA"/>
</dbReference>
<dbReference type="Proteomes" id="UP000321393">
    <property type="component" value="Unassembled WGS sequence"/>
</dbReference>
<comment type="caution">
    <text evidence="1">The sequence shown here is derived from an EMBL/GenBank/DDBJ whole genome shotgun (WGS) entry which is preliminary data.</text>
</comment>
<name>A0A5A7TC05_CUCMM</name>
<evidence type="ECO:0000313" key="1">
    <source>
        <dbReference type="EMBL" id="KAA0040994.1"/>
    </source>
</evidence>
<proteinExistence type="predicted"/>
<protein>
    <submittedName>
        <fullName evidence="1">Uncharacterized protein</fullName>
    </submittedName>
</protein>
<dbReference type="AlphaFoldDB" id="A0A5A7TC05"/>
<gene>
    <name evidence="2" type="ORF">E5676_scaffold228G00360</name>
    <name evidence="1" type="ORF">E6C27_scaffold125G002070</name>
</gene>
<evidence type="ECO:0000313" key="3">
    <source>
        <dbReference type="Proteomes" id="UP000321393"/>
    </source>
</evidence>
<organism evidence="1 3">
    <name type="scientific">Cucumis melo var. makuwa</name>
    <name type="common">Oriental melon</name>
    <dbReference type="NCBI Taxonomy" id="1194695"/>
    <lineage>
        <taxon>Eukaryota</taxon>
        <taxon>Viridiplantae</taxon>
        <taxon>Streptophyta</taxon>
        <taxon>Embryophyta</taxon>
        <taxon>Tracheophyta</taxon>
        <taxon>Spermatophyta</taxon>
        <taxon>Magnoliopsida</taxon>
        <taxon>eudicotyledons</taxon>
        <taxon>Gunneridae</taxon>
        <taxon>Pentapetalae</taxon>
        <taxon>rosids</taxon>
        <taxon>fabids</taxon>
        <taxon>Cucurbitales</taxon>
        <taxon>Cucurbitaceae</taxon>
        <taxon>Benincaseae</taxon>
        <taxon>Cucumis</taxon>
    </lineage>
</organism>
<dbReference type="EMBL" id="SSTD01006366">
    <property type="protein sequence ID" value="TYK20344.1"/>
    <property type="molecule type" value="Genomic_DNA"/>
</dbReference>
<dbReference type="Proteomes" id="UP000321947">
    <property type="component" value="Unassembled WGS sequence"/>
</dbReference>
<evidence type="ECO:0000313" key="2">
    <source>
        <dbReference type="EMBL" id="TYK20344.1"/>
    </source>
</evidence>
<accession>A0A5A7TC05</accession>
<evidence type="ECO:0000313" key="4">
    <source>
        <dbReference type="Proteomes" id="UP000321947"/>
    </source>
</evidence>
<reference evidence="3 4" key="1">
    <citation type="submission" date="2019-08" db="EMBL/GenBank/DDBJ databases">
        <title>Draft genome sequences of two oriental melons (Cucumis melo L. var makuwa).</title>
        <authorList>
            <person name="Kwon S.-Y."/>
        </authorList>
    </citation>
    <scope>NUCLEOTIDE SEQUENCE [LARGE SCALE GENOMIC DNA]</scope>
    <source>
        <strain evidence="4">cv. Chang Bougi</strain>
        <strain evidence="3">cv. SW 3</strain>
        <tissue evidence="1">Leaf</tissue>
    </source>
</reference>